<feature type="transmembrane region" description="Helical" evidence="2">
    <location>
        <begin position="184"/>
        <end position="202"/>
    </location>
</feature>
<evidence type="ECO:0000256" key="1">
    <source>
        <dbReference type="SAM" id="MobiDB-lite"/>
    </source>
</evidence>
<evidence type="ECO:0000313" key="4">
    <source>
        <dbReference type="Proteomes" id="UP001595699"/>
    </source>
</evidence>
<proteinExistence type="predicted"/>
<keyword evidence="2" id="KW-1133">Transmembrane helix</keyword>
<comment type="caution">
    <text evidence="3">The sequence shown here is derived from an EMBL/GenBank/DDBJ whole genome shotgun (WGS) entry which is preliminary data.</text>
</comment>
<dbReference type="Proteomes" id="UP001595699">
    <property type="component" value="Unassembled WGS sequence"/>
</dbReference>
<accession>A0ABV7YIC9</accession>
<name>A0ABV7YIC9_9ACTN</name>
<reference evidence="4" key="1">
    <citation type="journal article" date="2019" name="Int. J. Syst. Evol. Microbiol.">
        <title>The Global Catalogue of Microorganisms (GCM) 10K type strain sequencing project: providing services to taxonomists for standard genome sequencing and annotation.</title>
        <authorList>
            <consortium name="The Broad Institute Genomics Platform"/>
            <consortium name="The Broad Institute Genome Sequencing Center for Infectious Disease"/>
            <person name="Wu L."/>
            <person name="Ma J."/>
        </authorList>
    </citation>
    <scope>NUCLEOTIDE SEQUENCE [LARGE SCALE GENOMIC DNA]</scope>
    <source>
        <strain evidence="4">CGMCC 4.7241</strain>
    </source>
</reference>
<keyword evidence="4" id="KW-1185">Reference proteome</keyword>
<gene>
    <name evidence="3" type="ORF">ACFOUW_27125</name>
</gene>
<sequence length="234" mass="24793">MNYTILQTPGDPAHVVDALASVGSGTPDQAGVQASHGWTSVRLENEAAAGSFGPLLVGLLKVPVLAWSVDDTRCRVTYYRPTGDPIEASDRAEDVDRLVKAFTDSVTTLAAEDESGSSQAKALEAGAGTPQDQHRALAQRLGVPYVVPGQTAQPSVVKPSLTESSLPLGAQDFRRRASLRNTRSWLHFASGLGLVAILLLVIRGPWIGIPIAAVVIGILQLVRYLLGRSLPREG</sequence>
<organism evidence="3 4">
    <name type="scientific">Tenggerimyces flavus</name>
    <dbReference type="NCBI Taxonomy" id="1708749"/>
    <lineage>
        <taxon>Bacteria</taxon>
        <taxon>Bacillati</taxon>
        <taxon>Actinomycetota</taxon>
        <taxon>Actinomycetes</taxon>
        <taxon>Propionibacteriales</taxon>
        <taxon>Nocardioidaceae</taxon>
        <taxon>Tenggerimyces</taxon>
    </lineage>
</organism>
<keyword evidence="2" id="KW-0472">Membrane</keyword>
<keyword evidence="2" id="KW-0812">Transmembrane</keyword>
<dbReference type="RefSeq" id="WP_205121471.1">
    <property type="nucleotide sequence ID" value="NZ_JAFBCM010000001.1"/>
</dbReference>
<evidence type="ECO:0000256" key="2">
    <source>
        <dbReference type="SAM" id="Phobius"/>
    </source>
</evidence>
<evidence type="ECO:0000313" key="3">
    <source>
        <dbReference type="EMBL" id="MFC3764539.1"/>
    </source>
</evidence>
<dbReference type="EMBL" id="JBHRZH010000027">
    <property type="protein sequence ID" value="MFC3764539.1"/>
    <property type="molecule type" value="Genomic_DNA"/>
</dbReference>
<feature type="region of interest" description="Disordered" evidence="1">
    <location>
        <begin position="110"/>
        <end position="129"/>
    </location>
</feature>
<feature type="transmembrane region" description="Helical" evidence="2">
    <location>
        <begin position="208"/>
        <end position="226"/>
    </location>
</feature>
<protein>
    <submittedName>
        <fullName evidence="3">Uncharacterized protein</fullName>
    </submittedName>
</protein>